<dbReference type="InterPro" id="IPR056842">
    <property type="entry name" value="THADA-like_TPR_C"/>
</dbReference>
<dbReference type="InterPro" id="IPR051954">
    <property type="entry name" value="tRNA_methyltransferase_THADA"/>
</dbReference>
<dbReference type="Proteomes" id="UP000799779">
    <property type="component" value="Unassembled WGS sequence"/>
</dbReference>
<evidence type="ECO:0000256" key="2">
    <source>
        <dbReference type="ARBA" id="ARBA00022694"/>
    </source>
</evidence>
<evidence type="ECO:0000313" key="7">
    <source>
        <dbReference type="Proteomes" id="UP000799779"/>
    </source>
</evidence>
<dbReference type="Pfam" id="PF26523">
    <property type="entry name" value="Trm732_C"/>
    <property type="match status" value="1"/>
</dbReference>
<accession>A0A6A5WNE3</accession>
<evidence type="ECO:0000259" key="3">
    <source>
        <dbReference type="Pfam" id="PF10350"/>
    </source>
</evidence>
<comment type="similarity">
    <text evidence="1">Belongs to the THADA family.</text>
</comment>
<dbReference type="Pfam" id="PF25150">
    <property type="entry name" value="TPR_Trm732"/>
    <property type="match status" value="1"/>
</dbReference>
<evidence type="ECO:0000259" key="5">
    <source>
        <dbReference type="Pfam" id="PF25151"/>
    </source>
</evidence>
<organism evidence="6 7">
    <name type="scientific">Amniculicola lignicola CBS 123094</name>
    <dbReference type="NCBI Taxonomy" id="1392246"/>
    <lineage>
        <taxon>Eukaryota</taxon>
        <taxon>Fungi</taxon>
        <taxon>Dikarya</taxon>
        <taxon>Ascomycota</taxon>
        <taxon>Pezizomycotina</taxon>
        <taxon>Dothideomycetes</taxon>
        <taxon>Pleosporomycetidae</taxon>
        <taxon>Pleosporales</taxon>
        <taxon>Amniculicolaceae</taxon>
        <taxon>Amniculicola</taxon>
    </lineage>
</organism>
<evidence type="ECO:0000313" key="6">
    <source>
        <dbReference type="EMBL" id="KAF2002414.1"/>
    </source>
</evidence>
<feature type="domain" description="DUF2428" evidence="3">
    <location>
        <begin position="704"/>
        <end position="941"/>
    </location>
</feature>
<dbReference type="EMBL" id="ML977577">
    <property type="protein sequence ID" value="KAF2002414.1"/>
    <property type="molecule type" value="Genomic_DNA"/>
</dbReference>
<feature type="domain" description="tRNA (32-2'-O)-methyltransferase regulator THADA-like C-terminal TPR repeats region" evidence="5">
    <location>
        <begin position="944"/>
        <end position="1101"/>
    </location>
</feature>
<feature type="domain" description="tRNA (32-2'-O)-methyltransferase regulator THADA-like TPR repeats region" evidence="4">
    <location>
        <begin position="309"/>
        <end position="564"/>
    </location>
</feature>
<protein>
    <submittedName>
        <fullName evidence="6">HEAT repeat protein-like protein</fullName>
    </submittedName>
</protein>
<reference evidence="6" key="1">
    <citation type="journal article" date="2020" name="Stud. Mycol.">
        <title>101 Dothideomycetes genomes: a test case for predicting lifestyles and emergence of pathogens.</title>
        <authorList>
            <person name="Haridas S."/>
            <person name="Albert R."/>
            <person name="Binder M."/>
            <person name="Bloem J."/>
            <person name="Labutti K."/>
            <person name="Salamov A."/>
            <person name="Andreopoulos B."/>
            <person name="Baker S."/>
            <person name="Barry K."/>
            <person name="Bills G."/>
            <person name="Bluhm B."/>
            <person name="Cannon C."/>
            <person name="Castanera R."/>
            <person name="Culley D."/>
            <person name="Daum C."/>
            <person name="Ezra D."/>
            <person name="Gonzalez J."/>
            <person name="Henrissat B."/>
            <person name="Kuo A."/>
            <person name="Liang C."/>
            <person name="Lipzen A."/>
            <person name="Lutzoni F."/>
            <person name="Magnuson J."/>
            <person name="Mondo S."/>
            <person name="Nolan M."/>
            <person name="Ohm R."/>
            <person name="Pangilinan J."/>
            <person name="Park H.-J."/>
            <person name="Ramirez L."/>
            <person name="Alfaro M."/>
            <person name="Sun H."/>
            <person name="Tritt A."/>
            <person name="Yoshinaga Y."/>
            <person name="Zwiers L.-H."/>
            <person name="Turgeon B."/>
            <person name="Goodwin S."/>
            <person name="Spatafora J."/>
            <person name="Crous P."/>
            <person name="Grigoriev I."/>
        </authorList>
    </citation>
    <scope>NUCLEOTIDE SEQUENCE</scope>
    <source>
        <strain evidence="6">CBS 123094</strain>
    </source>
</reference>
<dbReference type="PANTHER" id="PTHR14387">
    <property type="entry name" value="THADA/DEATH RECEPTOR INTERACTING PROTEIN"/>
    <property type="match status" value="1"/>
</dbReference>
<dbReference type="Pfam" id="PF10350">
    <property type="entry name" value="DUF2428"/>
    <property type="match status" value="1"/>
</dbReference>
<gene>
    <name evidence="6" type="ORF">P154DRAFT_618502</name>
</gene>
<dbReference type="InterPro" id="IPR056843">
    <property type="entry name" value="THADA-like_TPR"/>
</dbReference>
<dbReference type="InterPro" id="IPR019442">
    <property type="entry name" value="THADA/TRM732_DUF2428"/>
</dbReference>
<sequence length="1648" mass="183755">MEAPPPYEPLPERNLRELSKDIGKVLPRFSEVEEIQGVKELHDLVLPVLETADRPDLPTSHRAAATNALCGIIQACQDSGVQYAQKAALGDLIWFKLLDIFLQRSDNTKGKSMRQTLLVLTSVLQKDRTDKSTKLAEQAISIFIEIVCFRRDRLKVKAALQGLAHFLLKDVVPLSRLIELYEGLHPEPGVASESMHQLVQSLLSAFLSWAVHHDTSLAAGNLIKSFLTQLRRSSFNDKSLVDEGLVWPLWIEPVVKIISQWPDRLSEFHTHVFPHCFMPHIDEFLNFLSFLHFGSHLNPKSLPDQLCNYSRFSNGLDEREEFNLLLAAIQSGKELGIIKDIDGVISHDAVEVRGDCLAVSDNMFKSWIFHPETEIRLAGLFLLVHSTAVTKPITCGVLESIRRNLPHLHTDTDANSRQELLAQTSRLLDRMRGSSSSIVKSTGKQNVSDGVRLQFPHAQVMKRYNGSSSTHPETQLIVTLGFIDWYIKFLEWELRPSASYQRRTTALRAMVILLRSGLDHGIRDAFLSKQGQGQLRWAHGMKLATPKLLRLLFDLLLDPFEDIRSASAVALALCIESLDEKKKLRISQTFPNFLGRAEVTMLQTGRADQADGVARSYALLFTKDRNTRSELSVESRPKGIETVNRLVNQLESTISLANKNLPQAVNGRPVHGIIAALRYIIDENDFYSEIESLNSEQRLMWKGLHDRVCGCFEVLWDSVKSVLCADAPEGHVPEDVEDANSLDTKEVLSYSWRGLKEASMLLRTIVAKAPISTQESAILSAGRFEILGKLTFTQLTDLRHRGAFSTVAQTFAVFCRRCVSSSVAELQGLLEKWYLETLLCIQDKASSITRRSAGIPSLMAGIISAEPQPGGKLFSRAMRDLIYEASQDALSSNIEESRLPQVHALNCVKDIFTTSKLSVPSEAYIGECLDLAARTLNSKIWPIRNCGLMLFKALIERLLGSDEAQDWKELERTKTSRFSYENFPSLTGILSALLDPEGPLRATGVVVVSTSPFDLHGAEGVFPALQILQQAPPPEEERSAISALVLNLVKSPHWHLRDMAARTLVALQRPDEYFETMIALLSSVQGSHNAQHGFLLSIKYMLRKYLRTQYDEDEMEDFMTKLSVDAGFTFNPSMCQFTGLAFLDIVNTCATHMSKQSKITKTTSQAWSKLAKPLQRARLAAGPLPVENGLYQRSAAVFDFFLYILPLDDATISIQPASSGQMTVQDQLLILAEVDPDACMAALDTLADILLQANPEVLVISKSALVTTVHHIVLKATNAEVQSKAQLVLAEALQILDLRSTCLEEMNEAQVMASIELLERQCLCGSPSNLQGALRLLGHLLDHAFHAYPTVRQTISTHVARCIRLLRMNLTDDNPFDIRFAAVQSMTNFHHIWAADTKEKATSTLALGLALVVYDQLNDDDDEIRDAAALVTTRILRLQNFRPNLKDAVPLISAQRLATFLVTAFSHSPHLVKEGIRRVIGVPSIKALFQTSFEETFQLESRQDTALFSVEKQNLYKDDTLDIALWSRILTSLSPNLVSSATTSDLTKWVLGGLYVLISTAENAVDGPLGWTSKAEIFALGMRVICGAEVLLEWRVSGGDEVKLALRRFADVGIKTEVHGLWLEKIEKVLEGDVLRGLKEVFERLPRA</sequence>
<dbReference type="GO" id="GO:0005829">
    <property type="term" value="C:cytosol"/>
    <property type="evidence" value="ECO:0007669"/>
    <property type="project" value="TreeGrafter"/>
</dbReference>
<name>A0A6A5WNE3_9PLEO</name>
<keyword evidence="7" id="KW-1185">Reference proteome</keyword>
<dbReference type="InterPro" id="IPR016024">
    <property type="entry name" value="ARM-type_fold"/>
</dbReference>
<keyword evidence="2" id="KW-0819">tRNA processing</keyword>
<evidence type="ECO:0000259" key="4">
    <source>
        <dbReference type="Pfam" id="PF25150"/>
    </source>
</evidence>
<dbReference type="OrthoDB" id="73997at2759"/>
<evidence type="ECO:0000256" key="1">
    <source>
        <dbReference type="ARBA" id="ARBA00010409"/>
    </source>
</evidence>
<dbReference type="SUPFAM" id="SSF48371">
    <property type="entry name" value="ARM repeat"/>
    <property type="match status" value="2"/>
</dbReference>
<dbReference type="PANTHER" id="PTHR14387:SF0">
    <property type="entry name" value="DUF2428 DOMAIN-CONTAINING PROTEIN"/>
    <property type="match status" value="1"/>
</dbReference>
<proteinExistence type="inferred from homology"/>
<dbReference type="Pfam" id="PF25151">
    <property type="entry name" value="TPR_Trm732_C"/>
    <property type="match status" value="1"/>
</dbReference>
<dbReference type="GO" id="GO:0030488">
    <property type="term" value="P:tRNA methylation"/>
    <property type="evidence" value="ECO:0007669"/>
    <property type="project" value="TreeGrafter"/>
</dbReference>